<sequence>MKDQTVRNSQTSQQPAPSTVQILDMNQMNLYHNLIYHQSKRSQAHSQLGSSKEQATSGNKFPRPFEGSDLLSPMNQQHLYRQENARSGRLRSSSQQQKSAGVNQQQSYERLSSAILSPNKMQDDDSMQNADLKNLEFSSNYGSQNGIKRHVKSTYLLQPGQMPPQSVIHQQQQNLKHLLLSDRSRTSLGSSKSRQSIRQKVLSYNMNHQLSRAGIPTPQAIKMGANLHNPFNPEANLLYLSQNNNKGKGSFTHIKAQTRPRPSSHMKMKSPQVQIIDVYEQAREANGNLQKEMNMYLSACQNRILSPNNPQGIVKNSLNISESRSIYSIMGGSSSASNKRLRDFKIHAQHLAMNNNFLNDQPDKKNEDEFLQLPLPPYLAKRAITAKNSQNSSQIQTKRSLQQSMVEYAQDALITPQDKQTRCLLPQQPVYFESVMQRSTGVCSVIDSEGKRGSQDTNEKNDEGSQSAQQIDRQSSETGALNQQKIQKRIQKIIQATQQAAAPPQPRQSNHFHINLSQSQNQSPRKQASTSTRRPPQSHQLNFIINGATVKNLNINTSNNYQTSQPENAITAFPVQKEMDNSSALQIIMERTKKVLGDNDLKEKGLQQIIELQRKEIQSLRARLSQYEQV</sequence>
<evidence type="ECO:0000313" key="4">
    <source>
        <dbReference type="Proteomes" id="UP000785679"/>
    </source>
</evidence>
<accession>A0A8J8T4C9</accession>
<comment type="caution">
    <text evidence="3">The sequence shown here is derived from an EMBL/GenBank/DDBJ whole genome shotgun (WGS) entry which is preliminary data.</text>
</comment>
<feature type="coiled-coil region" evidence="1">
    <location>
        <begin position="603"/>
        <end position="630"/>
    </location>
</feature>
<keyword evidence="1" id="KW-0175">Coiled coil</keyword>
<feature type="region of interest" description="Disordered" evidence="2">
    <location>
        <begin position="41"/>
        <end position="71"/>
    </location>
</feature>
<feature type="compositionally biased region" description="Low complexity" evidence="2">
    <location>
        <begin position="90"/>
        <end position="99"/>
    </location>
</feature>
<evidence type="ECO:0000256" key="1">
    <source>
        <dbReference type="SAM" id="Coils"/>
    </source>
</evidence>
<name>A0A8J8T4C9_HALGN</name>
<feature type="compositionally biased region" description="Polar residues" evidence="2">
    <location>
        <begin position="464"/>
        <end position="482"/>
    </location>
</feature>
<dbReference type="AlphaFoldDB" id="A0A8J8T4C9"/>
<dbReference type="Proteomes" id="UP000785679">
    <property type="component" value="Unassembled WGS sequence"/>
</dbReference>
<feature type="compositionally biased region" description="Basic and acidic residues" evidence="2">
    <location>
        <begin position="448"/>
        <end position="463"/>
    </location>
</feature>
<protein>
    <submittedName>
        <fullName evidence="3">Uncharacterized protein</fullName>
    </submittedName>
</protein>
<organism evidence="3 4">
    <name type="scientific">Halteria grandinella</name>
    <dbReference type="NCBI Taxonomy" id="5974"/>
    <lineage>
        <taxon>Eukaryota</taxon>
        <taxon>Sar</taxon>
        <taxon>Alveolata</taxon>
        <taxon>Ciliophora</taxon>
        <taxon>Intramacronucleata</taxon>
        <taxon>Spirotrichea</taxon>
        <taxon>Stichotrichia</taxon>
        <taxon>Sporadotrichida</taxon>
        <taxon>Halteriidae</taxon>
        <taxon>Halteria</taxon>
    </lineage>
</organism>
<dbReference type="EMBL" id="RRYP01006587">
    <property type="protein sequence ID" value="TNV81096.1"/>
    <property type="molecule type" value="Genomic_DNA"/>
</dbReference>
<feature type="compositionally biased region" description="Polar residues" evidence="2">
    <location>
        <begin position="44"/>
        <end position="59"/>
    </location>
</feature>
<evidence type="ECO:0000313" key="3">
    <source>
        <dbReference type="EMBL" id="TNV81096.1"/>
    </source>
</evidence>
<proteinExistence type="predicted"/>
<feature type="region of interest" description="Disordered" evidence="2">
    <location>
        <begin position="516"/>
        <end position="539"/>
    </location>
</feature>
<reference evidence="3" key="1">
    <citation type="submission" date="2019-06" db="EMBL/GenBank/DDBJ databases">
        <authorList>
            <person name="Zheng W."/>
        </authorList>
    </citation>
    <scope>NUCLEOTIDE SEQUENCE</scope>
    <source>
        <strain evidence="3">QDHG01</strain>
    </source>
</reference>
<keyword evidence="4" id="KW-1185">Reference proteome</keyword>
<evidence type="ECO:0000256" key="2">
    <source>
        <dbReference type="SAM" id="MobiDB-lite"/>
    </source>
</evidence>
<feature type="region of interest" description="Disordered" evidence="2">
    <location>
        <begin position="446"/>
        <end position="486"/>
    </location>
</feature>
<feature type="region of interest" description="Disordered" evidence="2">
    <location>
        <begin position="84"/>
        <end position="107"/>
    </location>
</feature>
<gene>
    <name evidence="3" type="ORF">FGO68_gene7927</name>
</gene>